<reference evidence="1" key="3">
    <citation type="submission" date="2020-06" db="EMBL/GenBank/DDBJ databases">
        <title>Helianthus annuus Genome sequencing and assembly Release 2.</title>
        <authorList>
            <person name="Gouzy J."/>
            <person name="Langlade N."/>
            <person name="Munos S."/>
        </authorList>
    </citation>
    <scope>NUCLEOTIDE SEQUENCE</scope>
    <source>
        <tissue evidence="1">Leaves</tissue>
    </source>
</reference>
<name>A0A251S1M8_HELAN</name>
<gene>
    <name evidence="2" type="ORF">HannXRQ_Chr16g0523431</name>
    <name evidence="1" type="ORF">HanXRQr2_Chr16g0765441</name>
</gene>
<evidence type="ECO:0000313" key="3">
    <source>
        <dbReference type="Proteomes" id="UP000215914"/>
    </source>
</evidence>
<evidence type="ECO:0000313" key="1">
    <source>
        <dbReference type="EMBL" id="KAF5761468.1"/>
    </source>
</evidence>
<evidence type="ECO:0000313" key="2">
    <source>
        <dbReference type="EMBL" id="OTF92578.1"/>
    </source>
</evidence>
<protein>
    <submittedName>
        <fullName evidence="2">Uncharacterized protein</fullName>
    </submittedName>
</protein>
<dbReference type="AlphaFoldDB" id="A0A251S1M8"/>
<sequence>MRSTNGGRFRFRCLEKRWSMKKSIQLKALQSVLYTGTCGRGWCYNRNDHVGQAGKEEGGGYNRRR</sequence>
<reference evidence="2" key="2">
    <citation type="submission" date="2017-02" db="EMBL/GenBank/DDBJ databases">
        <title>Sunflower complete genome.</title>
        <authorList>
            <person name="Langlade N."/>
            <person name="Munos S."/>
        </authorList>
    </citation>
    <scope>NUCLEOTIDE SEQUENCE [LARGE SCALE GENOMIC DNA]</scope>
    <source>
        <tissue evidence="2">Leaves</tissue>
    </source>
</reference>
<proteinExistence type="predicted"/>
<accession>A0A251S1M8</accession>
<dbReference type="EMBL" id="MNCJ02000331">
    <property type="protein sequence ID" value="KAF5761468.1"/>
    <property type="molecule type" value="Genomic_DNA"/>
</dbReference>
<dbReference type="InParanoid" id="A0A251S1M8"/>
<organism evidence="2 3">
    <name type="scientific">Helianthus annuus</name>
    <name type="common">Common sunflower</name>
    <dbReference type="NCBI Taxonomy" id="4232"/>
    <lineage>
        <taxon>Eukaryota</taxon>
        <taxon>Viridiplantae</taxon>
        <taxon>Streptophyta</taxon>
        <taxon>Embryophyta</taxon>
        <taxon>Tracheophyta</taxon>
        <taxon>Spermatophyta</taxon>
        <taxon>Magnoliopsida</taxon>
        <taxon>eudicotyledons</taxon>
        <taxon>Gunneridae</taxon>
        <taxon>Pentapetalae</taxon>
        <taxon>asterids</taxon>
        <taxon>campanulids</taxon>
        <taxon>Asterales</taxon>
        <taxon>Asteraceae</taxon>
        <taxon>Asteroideae</taxon>
        <taxon>Heliantheae alliance</taxon>
        <taxon>Heliantheae</taxon>
        <taxon>Helianthus</taxon>
    </lineage>
</organism>
<dbReference type="Proteomes" id="UP000215914">
    <property type="component" value="Chromosome 16"/>
</dbReference>
<dbReference type="Gramene" id="mRNA:HanXRQr2_Chr16g0765441">
    <property type="protein sequence ID" value="mRNA:HanXRQr2_Chr16g0765441"/>
    <property type="gene ID" value="HanXRQr2_Chr16g0765441"/>
</dbReference>
<dbReference type="EMBL" id="CM007905">
    <property type="protein sequence ID" value="OTF92578.1"/>
    <property type="molecule type" value="Genomic_DNA"/>
</dbReference>
<keyword evidence="3" id="KW-1185">Reference proteome</keyword>
<reference evidence="1 3" key="1">
    <citation type="journal article" date="2017" name="Nature">
        <title>The sunflower genome provides insights into oil metabolism, flowering and Asterid evolution.</title>
        <authorList>
            <person name="Badouin H."/>
            <person name="Gouzy J."/>
            <person name="Grassa C.J."/>
            <person name="Murat F."/>
            <person name="Staton S.E."/>
            <person name="Cottret L."/>
            <person name="Lelandais-Briere C."/>
            <person name="Owens G.L."/>
            <person name="Carrere S."/>
            <person name="Mayjonade B."/>
            <person name="Legrand L."/>
            <person name="Gill N."/>
            <person name="Kane N.C."/>
            <person name="Bowers J.E."/>
            <person name="Hubner S."/>
            <person name="Bellec A."/>
            <person name="Berard A."/>
            <person name="Berges H."/>
            <person name="Blanchet N."/>
            <person name="Boniface M.C."/>
            <person name="Brunel D."/>
            <person name="Catrice O."/>
            <person name="Chaidir N."/>
            <person name="Claudel C."/>
            <person name="Donnadieu C."/>
            <person name="Faraut T."/>
            <person name="Fievet G."/>
            <person name="Helmstetter N."/>
            <person name="King M."/>
            <person name="Knapp S.J."/>
            <person name="Lai Z."/>
            <person name="Le Paslier M.C."/>
            <person name="Lippi Y."/>
            <person name="Lorenzon L."/>
            <person name="Mandel J.R."/>
            <person name="Marage G."/>
            <person name="Marchand G."/>
            <person name="Marquand E."/>
            <person name="Bret-Mestries E."/>
            <person name="Morien E."/>
            <person name="Nambeesan S."/>
            <person name="Nguyen T."/>
            <person name="Pegot-Espagnet P."/>
            <person name="Pouilly N."/>
            <person name="Raftis F."/>
            <person name="Sallet E."/>
            <person name="Schiex T."/>
            <person name="Thomas J."/>
            <person name="Vandecasteele C."/>
            <person name="Vares D."/>
            <person name="Vear F."/>
            <person name="Vautrin S."/>
            <person name="Crespi M."/>
            <person name="Mangin B."/>
            <person name="Burke J.M."/>
            <person name="Salse J."/>
            <person name="Munos S."/>
            <person name="Vincourt P."/>
            <person name="Rieseberg L.H."/>
            <person name="Langlade N.B."/>
        </authorList>
    </citation>
    <scope>NUCLEOTIDE SEQUENCE [LARGE SCALE GENOMIC DNA]</scope>
    <source>
        <strain evidence="3">cv. SF193</strain>
        <tissue evidence="1">Leaves</tissue>
    </source>
</reference>